<dbReference type="GO" id="GO:0009244">
    <property type="term" value="P:lipopolysaccharide core region biosynthetic process"/>
    <property type="evidence" value="ECO:0007669"/>
    <property type="project" value="UniProtKB-UniRule"/>
</dbReference>
<comment type="catalytic activity">
    <reaction evidence="6 9">
        <text>lipid IVA (E. coli) + CMP-3-deoxy-beta-D-manno-octulosonate = alpha-Kdo-(2-&gt;6)-lipid IVA (E. coli) + CMP + H(+)</text>
        <dbReference type="Rhea" id="RHEA:28066"/>
        <dbReference type="ChEBI" id="CHEBI:15378"/>
        <dbReference type="ChEBI" id="CHEBI:58603"/>
        <dbReference type="ChEBI" id="CHEBI:60364"/>
        <dbReference type="ChEBI" id="CHEBI:60377"/>
        <dbReference type="ChEBI" id="CHEBI:85987"/>
        <dbReference type="EC" id="2.4.99.12"/>
    </reaction>
</comment>
<dbReference type="InterPro" id="IPR038107">
    <property type="entry name" value="Glycos_transf_N_sf"/>
</dbReference>
<dbReference type="InterPro" id="IPR007507">
    <property type="entry name" value="Glycos_transf_N"/>
</dbReference>
<keyword evidence="9" id="KW-1003">Cell membrane</keyword>
<evidence type="ECO:0000256" key="9">
    <source>
        <dbReference type="RuleBase" id="RU365103"/>
    </source>
</evidence>
<proteinExistence type="inferred from homology"/>
<organism evidence="11 12">
    <name type="scientific">Sphaerotilus mobilis</name>
    <dbReference type="NCBI Taxonomy" id="47994"/>
    <lineage>
        <taxon>Bacteria</taxon>
        <taxon>Pseudomonadati</taxon>
        <taxon>Pseudomonadota</taxon>
        <taxon>Betaproteobacteria</taxon>
        <taxon>Burkholderiales</taxon>
        <taxon>Sphaerotilaceae</taxon>
        <taxon>Sphaerotilus</taxon>
    </lineage>
</organism>
<dbReference type="AlphaFoldDB" id="A0A4Q7LRR7"/>
<feature type="domain" description="3-deoxy-D-manno-octulosonic-acid transferase N-terminal" evidence="10">
    <location>
        <begin position="42"/>
        <end position="214"/>
    </location>
</feature>
<comment type="subcellular location">
    <subcellularLocation>
        <location evidence="9">Cell membrane</location>
    </subcellularLocation>
</comment>
<feature type="site" description="Transition state stabilizer" evidence="8">
    <location>
        <position position="136"/>
    </location>
</feature>
<dbReference type="Gene3D" id="3.40.50.11720">
    <property type="entry name" value="3-Deoxy-D-manno-octulosonic-acid transferase, N-terminal domain"/>
    <property type="match status" value="1"/>
</dbReference>
<comment type="pathway">
    <text evidence="1 9">Bacterial outer membrane biogenesis; LPS core biosynthesis.</text>
</comment>
<feature type="site" description="Transition state stabilizer" evidence="8">
    <location>
        <position position="212"/>
    </location>
</feature>
<dbReference type="SUPFAM" id="SSF53756">
    <property type="entry name" value="UDP-Glycosyltransferase/glycogen phosphorylase"/>
    <property type="match status" value="1"/>
</dbReference>
<reference evidence="11 12" key="1">
    <citation type="submission" date="2019-02" db="EMBL/GenBank/DDBJ databases">
        <title>Genomic Encyclopedia of Type Strains, Phase IV (KMG-IV): sequencing the most valuable type-strain genomes for metagenomic binning, comparative biology and taxonomic classification.</title>
        <authorList>
            <person name="Goeker M."/>
        </authorList>
    </citation>
    <scope>NUCLEOTIDE SEQUENCE [LARGE SCALE GENOMIC DNA]</scope>
    <source>
        <strain evidence="11 12">DSM 10617</strain>
    </source>
</reference>
<dbReference type="PANTHER" id="PTHR42755:SF1">
    <property type="entry name" value="3-DEOXY-D-MANNO-OCTULOSONIC ACID TRANSFERASE, MITOCHONDRIAL-RELATED"/>
    <property type="match status" value="1"/>
</dbReference>
<dbReference type="Pfam" id="PF04413">
    <property type="entry name" value="Glycos_transf_N"/>
    <property type="match status" value="1"/>
</dbReference>
<keyword evidence="9" id="KW-0472">Membrane</keyword>
<feature type="active site" description="Proton acceptor" evidence="7">
    <location>
        <position position="66"/>
    </location>
</feature>
<keyword evidence="9" id="KW-0448">Lipopolysaccharide biosynthesis</keyword>
<comment type="similarity">
    <text evidence="9">Belongs to the glycosyltransferase group 1 family.</text>
</comment>
<evidence type="ECO:0000256" key="5">
    <source>
        <dbReference type="ARBA" id="ARBA00031445"/>
    </source>
</evidence>
<dbReference type="Proteomes" id="UP000293433">
    <property type="component" value="Unassembled WGS sequence"/>
</dbReference>
<evidence type="ECO:0000256" key="2">
    <source>
        <dbReference type="ARBA" id="ARBA00012621"/>
    </source>
</evidence>
<evidence type="ECO:0000256" key="1">
    <source>
        <dbReference type="ARBA" id="ARBA00004713"/>
    </source>
</evidence>
<keyword evidence="12" id="KW-1185">Reference proteome</keyword>
<dbReference type="PANTHER" id="PTHR42755">
    <property type="entry name" value="3-DEOXY-MANNO-OCTULOSONATE CYTIDYLYLTRANSFERASE"/>
    <property type="match status" value="1"/>
</dbReference>
<evidence type="ECO:0000313" key="12">
    <source>
        <dbReference type="Proteomes" id="UP000293433"/>
    </source>
</evidence>
<keyword evidence="4 9" id="KW-0808">Transferase</keyword>
<dbReference type="GO" id="GO:0043842">
    <property type="term" value="F:Kdo transferase activity"/>
    <property type="evidence" value="ECO:0007669"/>
    <property type="project" value="UniProtKB-EC"/>
</dbReference>
<comment type="caution">
    <text evidence="11">The sequence shown here is derived from an EMBL/GenBank/DDBJ whole genome shotgun (WGS) entry which is preliminary data.</text>
</comment>
<dbReference type="EC" id="2.4.99.12" evidence="2 9"/>
<dbReference type="UniPathway" id="UPA00958"/>
<protein>
    <recommendedName>
        <fullName evidence="3 9">3-deoxy-D-manno-octulosonic acid transferase</fullName>
        <shortName evidence="9">Kdo transferase</shortName>
        <ecNumber evidence="2 9">2.4.99.12</ecNumber>
    </recommendedName>
    <alternativeName>
        <fullName evidence="5 9">Lipid IV(A) 3-deoxy-D-manno-octulosonic acid transferase</fullName>
    </alternativeName>
</protein>
<name>A0A4Q7LRR7_9BURK</name>
<gene>
    <name evidence="11" type="ORF">EV685_1769</name>
</gene>
<dbReference type="EMBL" id="SGWV01000008">
    <property type="protein sequence ID" value="RZS57201.1"/>
    <property type="molecule type" value="Genomic_DNA"/>
</dbReference>
<dbReference type="GO" id="GO:0009245">
    <property type="term" value="P:lipid A biosynthetic process"/>
    <property type="evidence" value="ECO:0007669"/>
    <property type="project" value="TreeGrafter"/>
</dbReference>
<evidence type="ECO:0000256" key="4">
    <source>
        <dbReference type="ARBA" id="ARBA00022679"/>
    </source>
</evidence>
<evidence type="ECO:0000256" key="3">
    <source>
        <dbReference type="ARBA" id="ARBA00019077"/>
    </source>
</evidence>
<dbReference type="InterPro" id="IPR039901">
    <property type="entry name" value="Kdotransferase"/>
</dbReference>
<dbReference type="Gene3D" id="3.40.50.2000">
    <property type="entry name" value="Glycogen Phosphorylase B"/>
    <property type="match status" value="1"/>
</dbReference>
<evidence type="ECO:0000256" key="8">
    <source>
        <dbReference type="PIRSR" id="PIRSR639901-2"/>
    </source>
</evidence>
<evidence type="ECO:0000259" key="10">
    <source>
        <dbReference type="Pfam" id="PF04413"/>
    </source>
</evidence>
<accession>A0A4Q7LRR7</accession>
<evidence type="ECO:0000256" key="6">
    <source>
        <dbReference type="ARBA" id="ARBA00049183"/>
    </source>
</evidence>
<sequence>MSPLRAALARGAYATLMRLLTPLLIGRLWLRARREPLYGHAVAERLGLGAATPPGALWLHAVSLGETRAAEPLIQALRAAHPGLRLLLTSGTATGRETATGLLRDGDAQRWLPIDTPGAVRRFLQRHRPAIGVLMETEVWPVLQHEAARAGVPMVIANARLSERSLQKAHRLDALMRPAVATLAVALAQTEADAQRLRVAGAPQVQVSGNLKFDLVPEPALLARGHGWRGASAGRPVVLAASWREGEDEPLLSAWVAAMARWQGDAARRPRLLLVPRHPQRFDEVAAMVQAHGLSLSRRSGWGEELASPADPGAAGADVWLGDSMREMPAYYALADVALLGGSFAPLGGQNLIEAAACGCPVVMGPHTFNFAEAAALAEQALAAQRVTDLVEAVQAAVALVDDSRRRTEMVTASKAYAALHQGAARRMAEAVMQVLASTRLG</sequence>
<comment type="function">
    <text evidence="9">Involved in lipopolysaccharide (LPS) biosynthesis. Catalyzes the transfer of 3-deoxy-D-manno-octulosonate (Kdo) residue(s) from CMP-Kdo to lipid IV(A), the tetraacyldisaccharide-1,4'-bisphosphate precursor of lipid A.</text>
</comment>
<evidence type="ECO:0000256" key="7">
    <source>
        <dbReference type="PIRSR" id="PIRSR639901-1"/>
    </source>
</evidence>
<dbReference type="GO" id="GO:0005886">
    <property type="term" value="C:plasma membrane"/>
    <property type="evidence" value="ECO:0007669"/>
    <property type="project" value="UniProtKB-SubCell"/>
</dbReference>
<evidence type="ECO:0000313" key="11">
    <source>
        <dbReference type="EMBL" id="RZS57201.1"/>
    </source>
</evidence>